<reference evidence="2" key="1">
    <citation type="journal article" date="2023" name="Mol. Phylogenet. Evol.">
        <title>Genome-scale phylogeny and comparative genomics of the fungal order Sordariales.</title>
        <authorList>
            <person name="Hensen N."/>
            <person name="Bonometti L."/>
            <person name="Westerberg I."/>
            <person name="Brannstrom I.O."/>
            <person name="Guillou S."/>
            <person name="Cros-Aarteil S."/>
            <person name="Calhoun S."/>
            <person name="Haridas S."/>
            <person name="Kuo A."/>
            <person name="Mondo S."/>
            <person name="Pangilinan J."/>
            <person name="Riley R."/>
            <person name="LaButti K."/>
            <person name="Andreopoulos B."/>
            <person name="Lipzen A."/>
            <person name="Chen C."/>
            <person name="Yan M."/>
            <person name="Daum C."/>
            <person name="Ng V."/>
            <person name="Clum A."/>
            <person name="Steindorff A."/>
            <person name="Ohm R.A."/>
            <person name="Martin F."/>
            <person name="Silar P."/>
            <person name="Natvig D.O."/>
            <person name="Lalanne C."/>
            <person name="Gautier V."/>
            <person name="Ament-Velasquez S.L."/>
            <person name="Kruys A."/>
            <person name="Hutchinson M.I."/>
            <person name="Powell A.J."/>
            <person name="Barry K."/>
            <person name="Miller A.N."/>
            <person name="Grigoriev I.V."/>
            <person name="Debuchy R."/>
            <person name="Gladieux P."/>
            <person name="Hiltunen Thoren M."/>
            <person name="Johannesson H."/>
        </authorList>
    </citation>
    <scope>NUCLEOTIDE SEQUENCE</scope>
    <source>
        <strain evidence="2">PSN309</strain>
    </source>
</reference>
<evidence type="ECO:0000313" key="3">
    <source>
        <dbReference type="Proteomes" id="UP001302126"/>
    </source>
</evidence>
<evidence type="ECO:0000256" key="1">
    <source>
        <dbReference type="SAM" id="MobiDB-lite"/>
    </source>
</evidence>
<feature type="compositionally biased region" description="Polar residues" evidence="1">
    <location>
        <begin position="81"/>
        <end position="96"/>
    </location>
</feature>
<name>A0AAN7AG64_9PEZI</name>
<feature type="region of interest" description="Disordered" evidence="1">
    <location>
        <begin position="190"/>
        <end position="209"/>
    </location>
</feature>
<sequence length="288" mass="32291">MSPARSDATIEIDRGPIPEYKHLASLGQHSVDSNAASFFDDSYDFSGFPDPSFKSGSEGTDYGSEASWYESGSEDTPYDLESSTCSRLPTSSMSSRQPRDSGRNSCDQRRGSYDRPSPEASPGHDSWQAPHEHYPESSPGSLCPENDAQFNIPREGRQTGNGQCATYHHEHGPRAPRLPSRHRRVKFNPKTTTYSHNGSIHGSSLHGDDPENLSAPNHAPSYRRAYEGTLKMGSNTDISRTRSTRSAINILSQSPFKPTYCYQHRWTRPRGQLCFRQKFWARVWKGSR</sequence>
<evidence type="ECO:0000313" key="2">
    <source>
        <dbReference type="EMBL" id="KAK4184585.1"/>
    </source>
</evidence>
<gene>
    <name evidence="2" type="ORF">QBC35DRAFT_47527</name>
</gene>
<organism evidence="2 3">
    <name type="scientific">Podospora australis</name>
    <dbReference type="NCBI Taxonomy" id="1536484"/>
    <lineage>
        <taxon>Eukaryota</taxon>
        <taxon>Fungi</taxon>
        <taxon>Dikarya</taxon>
        <taxon>Ascomycota</taxon>
        <taxon>Pezizomycotina</taxon>
        <taxon>Sordariomycetes</taxon>
        <taxon>Sordariomycetidae</taxon>
        <taxon>Sordariales</taxon>
        <taxon>Podosporaceae</taxon>
        <taxon>Podospora</taxon>
    </lineage>
</organism>
<proteinExistence type="predicted"/>
<reference evidence="2" key="2">
    <citation type="submission" date="2023-05" db="EMBL/GenBank/DDBJ databases">
        <authorList>
            <consortium name="Lawrence Berkeley National Laboratory"/>
            <person name="Steindorff A."/>
            <person name="Hensen N."/>
            <person name="Bonometti L."/>
            <person name="Westerberg I."/>
            <person name="Brannstrom I.O."/>
            <person name="Guillou S."/>
            <person name="Cros-Aarteil S."/>
            <person name="Calhoun S."/>
            <person name="Haridas S."/>
            <person name="Kuo A."/>
            <person name="Mondo S."/>
            <person name="Pangilinan J."/>
            <person name="Riley R."/>
            <person name="Labutti K."/>
            <person name="Andreopoulos B."/>
            <person name="Lipzen A."/>
            <person name="Chen C."/>
            <person name="Yanf M."/>
            <person name="Daum C."/>
            <person name="Ng V."/>
            <person name="Clum A."/>
            <person name="Ohm R."/>
            <person name="Martin F."/>
            <person name="Silar P."/>
            <person name="Natvig D."/>
            <person name="Lalanne C."/>
            <person name="Gautier V."/>
            <person name="Ament-Velasquez S.L."/>
            <person name="Kruys A."/>
            <person name="Hutchinson M.I."/>
            <person name="Powell A.J."/>
            <person name="Barry K."/>
            <person name="Miller A.N."/>
            <person name="Grigoriev I.V."/>
            <person name="Debuchy R."/>
            <person name="Gladieux P."/>
            <person name="Thoren M.H."/>
            <person name="Johannesson H."/>
        </authorList>
    </citation>
    <scope>NUCLEOTIDE SEQUENCE</scope>
    <source>
        <strain evidence="2">PSN309</strain>
    </source>
</reference>
<keyword evidence="3" id="KW-1185">Reference proteome</keyword>
<protein>
    <submittedName>
        <fullName evidence="2">Uncharacterized protein</fullName>
    </submittedName>
</protein>
<dbReference type="EMBL" id="MU864482">
    <property type="protein sequence ID" value="KAK4184585.1"/>
    <property type="molecule type" value="Genomic_DNA"/>
</dbReference>
<feature type="compositionally biased region" description="Basic and acidic residues" evidence="1">
    <location>
        <begin position="97"/>
        <end position="117"/>
    </location>
</feature>
<dbReference type="Proteomes" id="UP001302126">
    <property type="component" value="Unassembled WGS sequence"/>
</dbReference>
<dbReference type="AlphaFoldDB" id="A0AAN7AG64"/>
<accession>A0AAN7AG64</accession>
<feature type="region of interest" description="Disordered" evidence="1">
    <location>
        <begin position="49"/>
        <end position="180"/>
    </location>
</feature>
<comment type="caution">
    <text evidence="2">The sequence shown here is derived from an EMBL/GenBank/DDBJ whole genome shotgun (WGS) entry which is preliminary data.</text>
</comment>
<feature type="compositionally biased region" description="Polar residues" evidence="1">
    <location>
        <begin position="190"/>
        <end position="202"/>
    </location>
</feature>